<accession>A0ABQ8DXH7</accession>
<dbReference type="EMBL" id="JAGKQM010000003">
    <property type="protein sequence ID" value="KAH0933933.1"/>
    <property type="molecule type" value="Genomic_DNA"/>
</dbReference>
<comment type="caution">
    <text evidence="1">The sequence shown here is derived from an EMBL/GenBank/DDBJ whole genome shotgun (WGS) entry which is preliminary data.</text>
</comment>
<evidence type="ECO:0000313" key="2">
    <source>
        <dbReference type="Proteomes" id="UP000824890"/>
    </source>
</evidence>
<keyword evidence="2" id="KW-1185">Reference proteome</keyword>
<sequence length="137" mass="15773">MIINPPKIPPHFTISLIASSASSPPLLVTFHSHLFPQLSHQCLHQRPDPMLSLLSGASRYRSGFLVSKNGGLFWWWFGVWKSIDEERTRTHFIRLAEEDEEEEEEGWLGLESGKEEVTSLPSLSWRHNAHIPPRFFV</sequence>
<name>A0ABQ8DXH7_BRANA</name>
<proteinExistence type="predicted"/>
<reference evidence="1 2" key="1">
    <citation type="submission" date="2021-05" db="EMBL/GenBank/DDBJ databases">
        <title>Genome Assembly of Synthetic Allotetraploid Brassica napus Reveals Homoeologous Exchanges between Subgenomes.</title>
        <authorList>
            <person name="Davis J.T."/>
        </authorList>
    </citation>
    <scope>NUCLEOTIDE SEQUENCE [LARGE SCALE GENOMIC DNA]</scope>
    <source>
        <strain evidence="2">cv. Da-Ae</strain>
        <tissue evidence="1">Seedling</tissue>
    </source>
</reference>
<organism evidence="1 2">
    <name type="scientific">Brassica napus</name>
    <name type="common">Rape</name>
    <dbReference type="NCBI Taxonomy" id="3708"/>
    <lineage>
        <taxon>Eukaryota</taxon>
        <taxon>Viridiplantae</taxon>
        <taxon>Streptophyta</taxon>
        <taxon>Embryophyta</taxon>
        <taxon>Tracheophyta</taxon>
        <taxon>Spermatophyta</taxon>
        <taxon>Magnoliopsida</taxon>
        <taxon>eudicotyledons</taxon>
        <taxon>Gunneridae</taxon>
        <taxon>Pentapetalae</taxon>
        <taxon>rosids</taxon>
        <taxon>malvids</taxon>
        <taxon>Brassicales</taxon>
        <taxon>Brassicaceae</taxon>
        <taxon>Brassiceae</taxon>
        <taxon>Brassica</taxon>
    </lineage>
</organism>
<protein>
    <submittedName>
        <fullName evidence="1">Uncharacterized protein</fullName>
    </submittedName>
</protein>
<evidence type="ECO:0000313" key="1">
    <source>
        <dbReference type="EMBL" id="KAH0933933.1"/>
    </source>
</evidence>
<dbReference type="Proteomes" id="UP000824890">
    <property type="component" value="Unassembled WGS sequence"/>
</dbReference>
<gene>
    <name evidence="1" type="ORF">HID58_011050</name>
</gene>